<dbReference type="EMBL" id="MIGC01005502">
    <property type="protein sequence ID" value="PHJ16894.1"/>
    <property type="molecule type" value="Genomic_DNA"/>
</dbReference>
<dbReference type="InterPro" id="IPR031327">
    <property type="entry name" value="MCM"/>
</dbReference>
<feature type="domain" description="MCM C-terminal AAA(+) ATPase" evidence="4">
    <location>
        <begin position="5"/>
        <end position="61"/>
    </location>
</feature>
<protein>
    <submittedName>
        <fullName evidence="5">Dna replication licensing factor mcm5</fullName>
    </submittedName>
</protein>
<dbReference type="OrthoDB" id="10036721at2759"/>
<accession>A0A2C6KKE8</accession>
<evidence type="ECO:0000313" key="6">
    <source>
        <dbReference type="Proteomes" id="UP000221165"/>
    </source>
</evidence>
<dbReference type="GO" id="GO:0003697">
    <property type="term" value="F:single-stranded DNA binding"/>
    <property type="evidence" value="ECO:0007669"/>
    <property type="project" value="TreeGrafter"/>
</dbReference>
<dbReference type="PROSITE" id="PS50051">
    <property type="entry name" value="MCM_2"/>
    <property type="match status" value="1"/>
</dbReference>
<feature type="region of interest" description="Disordered" evidence="3">
    <location>
        <begin position="69"/>
        <end position="98"/>
    </location>
</feature>
<evidence type="ECO:0000256" key="1">
    <source>
        <dbReference type="ARBA" id="ARBA00022741"/>
    </source>
</evidence>
<gene>
    <name evidence="5" type="ORF">CSUI_009290</name>
</gene>
<evidence type="ECO:0000256" key="3">
    <source>
        <dbReference type="SAM" id="MobiDB-lite"/>
    </source>
</evidence>
<dbReference type="GO" id="GO:0006270">
    <property type="term" value="P:DNA replication initiation"/>
    <property type="evidence" value="ECO:0007669"/>
    <property type="project" value="TreeGrafter"/>
</dbReference>
<dbReference type="Gene3D" id="3.40.50.300">
    <property type="entry name" value="P-loop containing nucleotide triphosphate hydrolases"/>
    <property type="match status" value="1"/>
</dbReference>
<dbReference type="InterPro" id="IPR001208">
    <property type="entry name" value="MCM_dom"/>
</dbReference>
<dbReference type="InterPro" id="IPR027417">
    <property type="entry name" value="P-loop_NTPase"/>
</dbReference>
<dbReference type="AlphaFoldDB" id="A0A2C6KKE8"/>
<dbReference type="Proteomes" id="UP000221165">
    <property type="component" value="Unassembled WGS sequence"/>
</dbReference>
<keyword evidence="6" id="KW-1185">Reference proteome</keyword>
<dbReference type="GO" id="GO:0000727">
    <property type="term" value="P:double-strand break repair via break-induced replication"/>
    <property type="evidence" value="ECO:0007669"/>
    <property type="project" value="TreeGrafter"/>
</dbReference>
<dbReference type="GeneID" id="94432617"/>
<dbReference type="PRINTS" id="PR01657">
    <property type="entry name" value="MCMFAMILY"/>
</dbReference>
<dbReference type="GO" id="GO:0017116">
    <property type="term" value="F:single-stranded DNA helicase activity"/>
    <property type="evidence" value="ECO:0007669"/>
    <property type="project" value="TreeGrafter"/>
</dbReference>
<dbReference type="GO" id="GO:0042555">
    <property type="term" value="C:MCM complex"/>
    <property type="evidence" value="ECO:0007669"/>
    <property type="project" value="TreeGrafter"/>
</dbReference>
<proteinExistence type="predicted"/>
<evidence type="ECO:0000256" key="2">
    <source>
        <dbReference type="ARBA" id="ARBA00022840"/>
    </source>
</evidence>
<dbReference type="GO" id="GO:0005524">
    <property type="term" value="F:ATP binding"/>
    <property type="evidence" value="ECO:0007669"/>
    <property type="project" value="UniProtKB-KW"/>
</dbReference>
<dbReference type="PANTHER" id="PTHR11630:SF42">
    <property type="entry name" value="DNA REPLICATION LICENSING FACTOR MCM5"/>
    <property type="match status" value="1"/>
</dbReference>
<dbReference type="GO" id="GO:0005634">
    <property type="term" value="C:nucleus"/>
    <property type="evidence" value="ECO:0007669"/>
    <property type="project" value="TreeGrafter"/>
</dbReference>
<dbReference type="GO" id="GO:0043138">
    <property type="term" value="F:3'-5' DNA helicase activity"/>
    <property type="evidence" value="ECO:0007669"/>
    <property type="project" value="TreeGrafter"/>
</dbReference>
<keyword evidence="1" id="KW-0547">Nucleotide-binding</keyword>
<dbReference type="VEuPathDB" id="ToxoDB:CSUI_009290"/>
<organism evidence="5 6">
    <name type="scientific">Cystoisospora suis</name>
    <dbReference type="NCBI Taxonomy" id="483139"/>
    <lineage>
        <taxon>Eukaryota</taxon>
        <taxon>Sar</taxon>
        <taxon>Alveolata</taxon>
        <taxon>Apicomplexa</taxon>
        <taxon>Conoidasida</taxon>
        <taxon>Coccidia</taxon>
        <taxon>Eucoccidiorida</taxon>
        <taxon>Eimeriorina</taxon>
        <taxon>Sarcocystidae</taxon>
        <taxon>Cystoisospora</taxon>
    </lineage>
</organism>
<evidence type="ECO:0000313" key="5">
    <source>
        <dbReference type="EMBL" id="PHJ16894.1"/>
    </source>
</evidence>
<keyword evidence="2" id="KW-0067">ATP-binding</keyword>
<dbReference type="PANTHER" id="PTHR11630">
    <property type="entry name" value="DNA REPLICATION LICENSING FACTOR MCM FAMILY MEMBER"/>
    <property type="match status" value="1"/>
</dbReference>
<reference evidence="5 6" key="1">
    <citation type="journal article" date="2017" name="Int. J. Parasitol.">
        <title>The genome of the protozoan parasite Cystoisospora suis and a reverse vaccinology approach to identify vaccine candidates.</title>
        <authorList>
            <person name="Palmieri N."/>
            <person name="Shrestha A."/>
            <person name="Ruttkowski B."/>
            <person name="Beck T."/>
            <person name="Vogl C."/>
            <person name="Tomley F."/>
            <person name="Blake D.P."/>
            <person name="Joachim A."/>
        </authorList>
    </citation>
    <scope>NUCLEOTIDE SEQUENCE [LARGE SCALE GENOMIC DNA]</scope>
    <source>
        <strain evidence="5 6">Wien I</strain>
    </source>
</reference>
<evidence type="ECO:0000259" key="4">
    <source>
        <dbReference type="PROSITE" id="PS50051"/>
    </source>
</evidence>
<comment type="caution">
    <text evidence="5">The sequence shown here is derived from an EMBL/GenBank/DDBJ whole genome shotgun (WGS) entry which is preliminary data.</text>
</comment>
<sequence>MHACRCSVLAAANPSFGSFDDTQDSSEQHEFKATILSRFDLIFLLRDKENYERDAALCTHILNLHAQKDVGGERSRPTGSGAAGGGAENEARDVSGAAAPGSEELIPFDVLKSYIQFAKALPAPLLGPDARDTLKNFYVQTR</sequence>
<dbReference type="Pfam" id="PF00493">
    <property type="entry name" value="MCM"/>
    <property type="match status" value="1"/>
</dbReference>
<name>A0A2C6KKE8_9APIC</name>
<dbReference type="RefSeq" id="XP_067918619.1">
    <property type="nucleotide sequence ID" value="XM_068069406.1"/>
</dbReference>